<dbReference type="EMBL" id="MT142525">
    <property type="protein sequence ID" value="QJA84174.1"/>
    <property type="molecule type" value="Genomic_DNA"/>
</dbReference>
<organism evidence="1">
    <name type="scientific">viral metagenome</name>
    <dbReference type="NCBI Taxonomy" id="1070528"/>
    <lineage>
        <taxon>unclassified sequences</taxon>
        <taxon>metagenomes</taxon>
        <taxon>organismal metagenomes</taxon>
    </lineage>
</organism>
<dbReference type="Pfam" id="PF10983">
    <property type="entry name" value="DUF2793"/>
    <property type="match status" value="1"/>
</dbReference>
<name>A0A6M3J552_9ZZZZ</name>
<evidence type="ECO:0000313" key="2">
    <source>
        <dbReference type="EMBL" id="QJA84174.1"/>
    </source>
</evidence>
<reference evidence="1" key="1">
    <citation type="submission" date="2020-03" db="EMBL/GenBank/DDBJ databases">
        <title>The deep terrestrial virosphere.</title>
        <authorList>
            <person name="Holmfeldt K."/>
            <person name="Nilsson E."/>
            <person name="Simone D."/>
            <person name="Lopez-Fernandez M."/>
            <person name="Wu X."/>
            <person name="de Brujin I."/>
            <person name="Lundin D."/>
            <person name="Andersson A."/>
            <person name="Bertilsson S."/>
            <person name="Dopson M."/>
        </authorList>
    </citation>
    <scope>NUCLEOTIDE SEQUENCE</scope>
    <source>
        <strain evidence="2">MM415A00216</strain>
        <strain evidence="1">MM415B00427</strain>
    </source>
</reference>
<gene>
    <name evidence="2" type="ORF">MM415A00216_0018</name>
    <name evidence="1" type="ORF">MM415B00427_0033</name>
</gene>
<proteinExistence type="predicted"/>
<protein>
    <recommendedName>
        <fullName evidence="3">DUF2793 domain-containing protein</fullName>
    </recommendedName>
</protein>
<evidence type="ECO:0000313" key="1">
    <source>
        <dbReference type="EMBL" id="QJA65179.1"/>
    </source>
</evidence>
<evidence type="ECO:0008006" key="3">
    <source>
        <dbReference type="Google" id="ProtNLM"/>
    </source>
</evidence>
<dbReference type="InterPro" id="IPR021251">
    <property type="entry name" value="DUF2793"/>
</dbReference>
<dbReference type="Gene3D" id="1.20.5.340">
    <property type="match status" value="1"/>
</dbReference>
<accession>A0A6M3J552</accession>
<dbReference type="EMBL" id="MT141533">
    <property type="protein sequence ID" value="QJA65179.1"/>
    <property type="molecule type" value="Genomic_DNA"/>
</dbReference>
<dbReference type="AlphaFoldDB" id="A0A6M3J552"/>
<sequence length="166" mass="17778">MATYRVPVLDEFSWQPPVLDKDLTAPPGGESKGDRYIVAADATGAWSGLDGHIVTYTGAAWLDATPAEGWYVYVADENVLYHYTGAAWDADDISGIETDITSIDTRISNVESSVGSIDTHVDSCDSSIVSIDTRATNIESSVGSINTAKQDKGVYVSEYGAIEFTI</sequence>